<protein>
    <submittedName>
        <fullName evidence="1">Uncharacterized protein</fullName>
    </submittedName>
</protein>
<evidence type="ECO:0000313" key="1">
    <source>
        <dbReference type="EMBL" id="QHT03292.1"/>
    </source>
</evidence>
<accession>A0A6C0CGK0</accession>
<reference evidence="1" key="1">
    <citation type="journal article" date="2020" name="Nature">
        <title>Giant virus diversity and host interactions through global metagenomics.</title>
        <authorList>
            <person name="Schulz F."/>
            <person name="Roux S."/>
            <person name="Paez-Espino D."/>
            <person name="Jungbluth S."/>
            <person name="Walsh D.A."/>
            <person name="Denef V.J."/>
            <person name="McMahon K.D."/>
            <person name="Konstantinidis K.T."/>
            <person name="Eloe-Fadrosh E.A."/>
            <person name="Kyrpides N.C."/>
            <person name="Woyke T."/>
        </authorList>
    </citation>
    <scope>NUCLEOTIDE SEQUENCE</scope>
    <source>
        <strain evidence="1">GVMAG-M-3300020728-1</strain>
    </source>
</reference>
<proteinExistence type="predicted"/>
<organism evidence="1">
    <name type="scientific">viral metagenome</name>
    <dbReference type="NCBI Taxonomy" id="1070528"/>
    <lineage>
        <taxon>unclassified sequences</taxon>
        <taxon>metagenomes</taxon>
        <taxon>organismal metagenomes</taxon>
    </lineage>
</organism>
<dbReference type="EMBL" id="MN739408">
    <property type="protein sequence ID" value="QHT03292.1"/>
    <property type="molecule type" value="Genomic_DNA"/>
</dbReference>
<name>A0A6C0CGK0_9ZZZZ</name>
<sequence length="84" mass="9790">MATYQDQSFRREREIKKDCIMKLRSKALVLLREAMFAANQSSKELKVGDPKKVWKATYEAVIASAPTDVREIANFMRNYYGFVH</sequence>
<dbReference type="AlphaFoldDB" id="A0A6C0CGK0"/>